<comment type="caution">
    <text evidence="1">The sequence shown here is derived from an EMBL/GenBank/DDBJ whole genome shotgun (WGS) entry which is preliminary data.</text>
</comment>
<dbReference type="AlphaFoldDB" id="A0A9Q1H7E6"/>
<dbReference type="Proteomes" id="UP001152320">
    <property type="component" value="Chromosome 10"/>
</dbReference>
<proteinExistence type="predicted"/>
<accession>A0A9Q1H7E6</accession>
<protein>
    <submittedName>
        <fullName evidence="1">Uncharacterized protein</fullName>
    </submittedName>
</protein>
<evidence type="ECO:0000313" key="2">
    <source>
        <dbReference type="Proteomes" id="UP001152320"/>
    </source>
</evidence>
<reference evidence="1" key="1">
    <citation type="submission" date="2021-10" db="EMBL/GenBank/DDBJ databases">
        <title>Tropical sea cucumber genome reveals ecological adaptation and Cuvierian tubules defense mechanism.</title>
        <authorList>
            <person name="Chen T."/>
        </authorList>
    </citation>
    <scope>NUCLEOTIDE SEQUENCE</scope>
    <source>
        <strain evidence="1">Nanhai2018</strain>
        <tissue evidence="1">Muscle</tissue>
    </source>
</reference>
<gene>
    <name evidence="1" type="ORF">HOLleu_22295</name>
</gene>
<organism evidence="1 2">
    <name type="scientific">Holothuria leucospilota</name>
    <name type="common">Black long sea cucumber</name>
    <name type="synonym">Mertensiothuria leucospilota</name>
    <dbReference type="NCBI Taxonomy" id="206669"/>
    <lineage>
        <taxon>Eukaryota</taxon>
        <taxon>Metazoa</taxon>
        <taxon>Echinodermata</taxon>
        <taxon>Eleutherozoa</taxon>
        <taxon>Echinozoa</taxon>
        <taxon>Holothuroidea</taxon>
        <taxon>Aspidochirotacea</taxon>
        <taxon>Aspidochirotida</taxon>
        <taxon>Holothuriidae</taxon>
        <taxon>Holothuria</taxon>
    </lineage>
</organism>
<dbReference type="OrthoDB" id="419189at2759"/>
<name>A0A9Q1H7E6_HOLLE</name>
<keyword evidence="2" id="KW-1185">Reference proteome</keyword>
<dbReference type="EMBL" id="JAIZAY010000010">
    <property type="protein sequence ID" value="KAJ8035161.1"/>
    <property type="molecule type" value="Genomic_DNA"/>
</dbReference>
<sequence>MITFKELNGIASTFISDLLTIYQPSRTLRSASGYHLTVVHCAAKFDGNRSFAFAAAQLWNNLPANIQLAPSRGTFKS</sequence>
<evidence type="ECO:0000313" key="1">
    <source>
        <dbReference type="EMBL" id="KAJ8035161.1"/>
    </source>
</evidence>